<dbReference type="SUPFAM" id="SSF53335">
    <property type="entry name" value="S-adenosyl-L-methionine-dependent methyltransferases"/>
    <property type="match status" value="1"/>
</dbReference>
<evidence type="ECO:0008006" key="2">
    <source>
        <dbReference type="Google" id="ProtNLM"/>
    </source>
</evidence>
<reference evidence="1" key="1">
    <citation type="submission" date="2018-06" db="EMBL/GenBank/DDBJ databases">
        <authorList>
            <person name="Zhirakovskaya E."/>
        </authorList>
    </citation>
    <scope>NUCLEOTIDE SEQUENCE</scope>
</reference>
<name>A0A3B0SP94_9ZZZZ</name>
<protein>
    <recommendedName>
        <fullName evidence="2">Methyltransferase type 11 domain-containing protein</fullName>
    </recommendedName>
</protein>
<dbReference type="InterPro" id="IPR029063">
    <property type="entry name" value="SAM-dependent_MTases_sf"/>
</dbReference>
<evidence type="ECO:0000313" key="1">
    <source>
        <dbReference type="EMBL" id="VAW02409.1"/>
    </source>
</evidence>
<dbReference type="Gene3D" id="3.40.50.150">
    <property type="entry name" value="Vaccinia Virus protein VP39"/>
    <property type="match status" value="1"/>
</dbReference>
<dbReference type="AlphaFoldDB" id="A0A3B0SP94"/>
<dbReference type="EMBL" id="UOEK01000232">
    <property type="protein sequence ID" value="VAW02409.1"/>
    <property type="molecule type" value="Genomic_DNA"/>
</dbReference>
<sequence length="155" mass="16623">MAASSVQYAEDRVAALRELARVTAADGLISVGLWSTPDRVDYRVVFAAVRDALPEPPQGDGPFGLSEPGTLEGLIEAAGMRVISDGEADCPFTYRDSETFWKANIAAGPLQGVMETVGEETLRTAVMKSAEPYRTDDGGFRFENAFRYVVAAPGT</sequence>
<organism evidence="1">
    <name type="scientific">hydrothermal vent metagenome</name>
    <dbReference type="NCBI Taxonomy" id="652676"/>
    <lineage>
        <taxon>unclassified sequences</taxon>
        <taxon>metagenomes</taxon>
        <taxon>ecological metagenomes</taxon>
    </lineage>
</organism>
<gene>
    <name evidence="1" type="ORF">MNBD_ACTINO02-74</name>
</gene>
<accession>A0A3B0SP94</accession>
<proteinExistence type="predicted"/>